<sequence length="152" mass="16775">MRLLVARIAIASVAAAIVVAGLFVRWQTGNAVDRHRERVLDQCSLALAALKPDVAPAALARDLSENWEWGSYDFPSRLVADRLNHDTERFPAIRISRHERLPGGEPRCRLTWCVYSIPLDRSAVTATEGRCGGGGATEMVTPTLKPDIMKLR</sequence>
<gene>
    <name evidence="2" type="ORF">GCM10017083_14070</name>
</gene>
<accession>A0A918XPX4</accession>
<dbReference type="EMBL" id="BMZS01000003">
    <property type="protein sequence ID" value="GHD45719.1"/>
    <property type="molecule type" value="Genomic_DNA"/>
</dbReference>
<protein>
    <submittedName>
        <fullName evidence="2">Uncharacterized protein</fullName>
    </submittedName>
</protein>
<dbReference type="Proteomes" id="UP000630353">
    <property type="component" value="Unassembled WGS sequence"/>
</dbReference>
<keyword evidence="3" id="KW-1185">Reference proteome</keyword>
<reference evidence="2" key="1">
    <citation type="journal article" date="2014" name="Int. J. Syst. Evol. Microbiol.">
        <title>Complete genome sequence of Corynebacterium casei LMG S-19264T (=DSM 44701T), isolated from a smear-ripened cheese.</title>
        <authorList>
            <consortium name="US DOE Joint Genome Institute (JGI-PGF)"/>
            <person name="Walter F."/>
            <person name="Albersmeier A."/>
            <person name="Kalinowski J."/>
            <person name="Ruckert C."/>
        </authorList>
    </citation>
    <scope>NUCLEOTIDE SEQUENCE</scope>
    <source>
        <strain evidence="2">KCTC 42651</strain>
    </source>
</reference>
<evidence type="ECO:0000313" key="2">
    <source>
        <dbReference type="EMBL" id="GHD45719.1"/>
    </source>
</evidence>
<keyword evidence="1" id="KW-0472">Membrane</keyword>
<keyword evidence="1" id="KW-1133">Transmembrane helix</keyword>
<keyword evidence="1" id="KW-0812">Transmembrane</keyword>
<comment type="caution">
    <text evidence="2">The sequence shown here is derived from an EMBL/GenBank/DDBJ whole genome shotgun (WGS) entry which is preliminary data.</text>
</comment>
<dbReference type="RefSeq" id="WP_189988245.1">
    <property type="nucleotide sequence ID" value="NZ_BMZS01000003.1"/>
</dbReference>
<reference evidence="2" key="2">
    <citation type="submission" date="2020-09" db="EMBL/GenBank/DDBJ databases">
        <authorList>
            <person name="Sun Q."/>
            <person name="Kim S."/>
        </authorList>
    </citation>
    <scope>NUCLEOTIDE SEQUENCE</scope>
    <source>
        <strain evidence="2">KCTC 42651</strain>
    </source>
</reference>
<evidence type="ECO:0000256" key="1">
    <source>
        <dbReference type="SAM" id="Phobius"/>
    </source>
</evidence>
<evidence type="ECO:0000313" key="3">
    <source>
        <dbReference type="Proteomes" id="UP000630353"/>
    </source>
</evidence>
<organism evidence="2 3">
    <name type="scientific">Thalassobaculum fulvum</name>
    <dbReference type="NCBI Taxonomy" id="1633335"/>
    <lineage>
        <taxon>Bacteria</taxon>
        <taxon>Pseudomonadati</taxon>
        <taxon>Pseudomonadota</taxon>
        <taxon>Alphaproteobacteria</taxon>
        <taxon>Rhodospirillales</taxon>
        <taxon>Thalassobaculaceae</taxon>
        <taxon>Thalassobaculum</taxon>
    </lineage>
</organism>
<proteinExistence type="predicted"/>
<feature type="transmembrane region" description="Helical" evidence="1">
    <location>
        <begin position="6"/>
        <end position="26"/>
    </location>
</feature>
<name>A0A918XPX4_9PROT</name>
<dbReference type="AlphaFoldDB" id="A0A918XPX4"/>